<feature type="compositionally biased region" description="Gly residues" evidence="1">
    <location>
        <begin position="40"/>
        <end position="55"/>
    </location>
</feature>
<organism evidence="4 5">
    <name type="scientific">Heligmosomoides polygyrus</name>
    <name type="common">Parasitic roundworm</name>
    <dbReference type="NCBI Taxonomy" id="6339"/>
    <lineage>
        <taxon>Eukaryota</taxon>
        <taxon>Metazoa</taxon>
        <taxon>Ecdysozoa</taxon>
        <taxon>Nematoda</taxon>
        <taxon>Chromadorea</taxon>
        <taxon>Rhabditida</taxon>
        <taxon>Rhabditina</taxon>
        <taxon>Rhabditomorpha</taxon>
        <taxon>Strongyloidea</taxon>
        <taxon>Heligmosomidae</taxon>
        <taxon>Heligmosomoides</taxon>
    </lineage>
</organism>
<feature type="compositionally biased region" description="Polar residues" evidence="1">
    <location>
        <begin position="1"/>
        <end position="10"/>
    </location>
</feature>
<gene>
    <name evidence="3" type="ORF">HPBE_LOCUS18217</name>
</gene>
<reference evidence="3 4" key="1">
    <citation type="submission" date="2018-11" db="EMBL/GenBank/DDBJ databases">
        <authorList>
            <consortium name="Pathogen Informatics"/>
        </authorList>
    </citation>
    <scope>NUCLEOTIDE SEQUENCE [LARGE SCALE GENOMIC DNA]</scope>
</reference>
<evidence type="ECO:0000256" key="1">
    <source>
        <dbReference type="SAM" id="MobiDB-lite"/>
    </source>
</evidence>
<proteinExistence type="predicted"/>
<keyword evidence="2" id="KW-1133">Transmembrane helix</keyword>
<protein>
    <submittedName>
        <fullName evidence="5">Toxoplasma gondii family C protein</fullName>
    </submittedName>
</protein>
<evidence type="ECO:0000313" key="3">
    <source>
        <dbReference type="EMBL" id="VDP10909.1"/>
    </source>
</evidence>
<evidence type="ECO:0000313" key="5">
    <source>
        <dbReference type="WBParaSite" id="HPBE_0001821801-mRNA-1"/>
    </source>
</evidence>
<accession>A0A183G8L1</accession>
<dbReference type="WBParaSite" id="HPBE_0001821801-mRNA-1">
    <property type="protein sequence ID" value="HPBE_0001821801-mRNA-1"/>
    <property type="gene ID" value="HPBE_0001821801"/>
</dbReference>
<dbReference type="AlphaFoldDB" id="A0A183G8L1"/>
<feature type="region of interest" description="Disordered" evidence="1">
    <location>
        <begin position="1"/>
        <end position="61"/>
    </location>
</feature>
<feature type="transmembrane region" description="Helical" evidence="2">
    <location>
        <begin position="77"/>
        <end position="101"/>
    </location>
</feature>
<reference evidence="5" key="2">
    <citation type="submission" date="2019-09" db="UniProtKB">
        <authorList>
            <consortium name="WormBaseParasite"/>
        </authorList>
    </citation>
    <scope>IDENTIFICATION</scope>
</reference>
<dbReference type="OrthoDB" id="10563855at2759"/>
<name>A0A183G8L1_HELPZ</name>
<dbReference type="EMBL" id="UZAH01030545">
    <property type="protein sequence ID" value="VDP10909.1"/>
    <property type="molecule type" value="Genomic_DNA"/>
</dbReference>
<sequence>MTEKSSTGAPSGQGDAPGDAPPANQEGADDKDEKKELDGTGAGSQMGGTTGGEGTTGATSTGVWDRYRKRGHPCYKVLCIVFSLLSLACLATAMTMMALMLNETGK</sequence>
<keyword evidence="2" id="KW-0472">Membrane</keyword>
<evidence type="ECO:0000256" key="2">
    <source>
        <dbReference type="SAM" id="Phobius"/>
    </source>
</evidence>
<keyword evidence="2" id="KW-0812">Transmembrane</keyword>
<evidence type="ECO:0000313" key="4">
    <source>
        <dbReference type="Proteomes" id="UP000050761"/>
    </source>
</evidence>
<accession>A0A3P8EFZ0</accession>
<dbReference type="Proteomes" id="UP000050761">
    <property type="component" value="Unassembled WGS sequence"/>
</dbReference>
<keyword evidence="4" id="KW-1185">Reference proteome</keyword>